<name>W4LGL8_9BACT</name>
<dbReference type="HOGENOM" id="CLU_3381138_0_0_7"/>
<comment type="caution">
    <text evidence="1">The sequence shown here is derived from an EMBL/GenBank/DDBJ whole genome shotgun (WGS) entry which is preliminary data.</text>
</comment>
<reference evidence="1 2" key="1">
    <citation type="journal article" date="2014" name="Nature">
        <title>An environmental bacterial taxon with a large and distinct metabolic repertoire.</title>
        <authorList>
            <person name="Wilson M.C."/>
            <person name="Mori T."/>
            <person name="Ruckert C."/>
            <person name="Uria A.R."/>
            <person name="Helf M.J."/>
            <person name="Takada K."/>
            <person name="Gernert C."/>
            <person name="Steffens U.A."/>
            <person name="Heycke N."/>
            <person name="Schmitt S."/>
            <person name="Rinke C."/>
            <person name="Helfrich E.J."/>
            <person name="Brachmann A.O."/>
            <person name="Gurgui C."/>
            <person name="Wakimoto T."/>
            <person name="Kracht M."/>
            <person name="Crusemann M."/>
            <person name="Hentschel U."/>
            <person name="Abe I."/>
            <person name="Matsunaga S."/>
            <person name="Kalinowski J."/>
            <person name="Takeyama H."/>
            <person name="Piel J."/>
        </authorList>
    </citation>
    <scope>NUCLEOTIDE SEQUENCE [LARGE SCALE GENOMIC DNA]</scope>
    <source>
        <strain evidence="2">TSY2</strain>
    </source>
</reference>
<accession>W4LGL8</accession>
<evidence type="ECO:0000313" key="1">
    <source>
        <dbReference type="EMBL" id="ETW97238.1"/>
    </source>
</evidence>
<dbReference type="EMBL" id="AZHX01002084">
    <property type="protein sequence ID" value="ETW97238.1"/>
    <property type="molecule type" value="Genomic_DNA"/>
</dbReference>
<dbReference type="Proteomes" id="UP000019140">
    <property type="component" value="Unassembled WGS sequence"/>
</dbReference>
<gene>
    <name evidence="1" type="ORF">ETSY2_44975</name>
</gene>
<evidence type="ECO:0000313" key="2">
    <source>
        <dbReference type="Proteomes" id="UP000019140"/>
    </source>
</evidence>
<proteinExistence type="predicted"/>
<dbReference type="AlphaFoldDB" id="W4LGL8"/>
<protein>
    <submittedName>
        <fullName evidence="1">Uncharacterized protein</fullName>
    </submittedName>
</protein>
<keyword evidence="2" id="KW-1185">Reference proteome</keyword>
<sequence>MNFRGALPEDAALMPESEQIIPIQADGLDRLGQ</sequence>
<organism evidence="1 2">
    <name type="scientific">Candidatus Entotheonella gemina</name>
    <dbReference type="NCBI Taxonomy" id="1429439"/>
    <lineage>
        <taxon>Bacteria</taxon>
        <taxon>Pseudomonadati</taxon>
        <taxon>Nitrospinota/Tectimicrobiota group</taxon>
        <taxon>Candidatus Tectimicrobiota</taxon>
        <taxon>Candidatus Entotheonellia</taxon>
        <taxon>Candidatus Entotheonellales</taxon>
        <taxon>Candidatus Entotheonellaceae</taxon>
        <taxon>Candidatus Entotheonella</taxon>
    </lineage>
</organism>